<evidence type="ECO:0000313" key="1">
    <source>
        <dbReference type="EMBL" id="GHA55174.1"/>
    </source>
</evidence>
<sequence length="272" mass="29033">MAQQRRLDVAEFQPVPAQLDLLVVTARVVQRALAVEPGPVPTAAEQPLARDLHEAGGAESRFVEVTARGHGAADERFAGAPGWDRVAHAVHHAQIRTGHRTADGRPLRPPARVALQVQGADQMRLGRPVAVEQAGAGQSGEPPADGVGTHQLLARGDHLAQPGGEPALADCVLGEQLQGLVRHEDPLGPRGLQPFQERGDVLAPLGAYEVEAAAGAQRSEDLLEGHVERQHRELLRVRRGGQTAGAGLPPDQVAQRAVVDLHTPWGRRWSRT</sequence>
<proteinExistence type="predicted"/>
<comment type="caution">
    <text evidence="1">The sequence shown here is derived from an EMBL/GenBank/DDBJ whole genome shotgun (WGS) entry which is preliminary data.</text>
</comment>
<dbReference type="EMBL" id="BMVN01000035">
    <property type="protein sequence ID" value="GHA55174.1"/>
    <property type="molecule type" value="Genomic_DNA"/>
</dbReference>
<dbReference type="Proteomes" id="UP000653644">
    <property type="component" value="Unassembled WGS sequence"/>
</dbReference>
<evidence type="ECO:0000313" key="2">
    <source>
        <dbReference type="Proteomes" id="UP000653644"/>
    </source>
</evidence>
<organism evidence="1 2">
    <name type="scientific">Streptomyces canarius</name>
    <dbReference type="NCBI Taxonomy" id="285453"/>
    <lineage>
        <taxon>Bacteria</taxon>
        <taxon>Bacillati</taxon>
        <taxon>Actinomycetota</taxon>
        <taxon>Actinomycetes</taxon>
        <taxon>Kitasatosporales</taxon>
        <taxon>Streptomycetaceae</taxon>
        <taxon>Streptomyces</taxon>
    </lineage>
</organism>
<keyword evidence="2" id="KW-1185">Reference proteome</keyword>
<name>A0ABQ3D4C7_9ACTN</name>
<gene>
    <name evidence="1" type="ORF">GCM10010345_69710</name>
</gene>
<accession>A0ABQ3D4C7</accession>
<reference evidence="2" key="1">
    <citation type="journal article" date="2019" name="Int. J. Syst. Evol. Microbiol.">
        <title>The Global Catalogue of Microorganisms (GCM) 10K type strain sequencing project: providing services to taxonomists for standard genome sequencing and annotation.</title>
        <authorList>
            <consortium name="The Broad Institute Genomics Platform"/>
            <consortium name="The Broad Institute Genome Sequencing Center for Infectious Disease"/>
            <person name="Wu L."/>
            <person name="Ma J."/>
        </authorList>
    </citation>
    <scope>NUCLEOTIDE SEQUENCE [LARGE SCALE GENOMIC DNA]</scope>
    <source>
        <strain evidence="2">JCM 4733</strain>
    </source>
</reference>
<protein>
    <submittedName>
        <fullName evidence="1">Uncharacterized protein</fullName>
    </submittedName>
</protein>